<dbReference type="AlphaFoldDB" id="A0A1B1N0H7"/>
<keyword evidence="20" id="KW-1185">Reference proteome</keyword>
<keyword evidence="5 16" id="KW-0444">Lipid biosynthesis</keyword>
<dbReference type="PROSITE" id="PS50979">
    <property type="entry name" value="BC"/>
    <property type="match status" value="1"/>
</dbReference>
<dbReference type="GO" id="GO:0004075">
    <property type="term" value="F:biotin carboxylase activity"/>
    <property type="evidence" value="ECO:0007669"/>
    <property type="project" value="UniProtKB-EC"/>
</dbReference>
<dbReference type="OrthoDB" id="9807469at2"/>
<feature type="domain" description="ATP-grasp" evidence="17">
    <location>
        <begin position="121"/>
        <end position="318"/>
    </location>
</feature>
<keyword evidence="12 16" id="KW-0275">Fatty acid biosynthesis</keyword>
<evidence type="ECO:0000256" key="3">
    <source>
        <dbReference type="ARBA" id="ARBA00011750"/>
    </source>
</evidence>
<evidence type="ECO:0000256" key="6">
    <source>
        <dbReference type="ARBA" id="ARBA00022598"/>
    </source>
</evidence>
<dbReference type="PROSITE" id="PS00866">
    <property type="entry name" value="CPSASE_1"/>
    <property type="match status" value="1"/>
</dbReference>
<dbReference type="SUPFAM" id="SSF56059">
    <property type="entry name" value="Glutathione synthetase ATP-binding domain-like"/>
    <property type="match status" value="1"/>
</dbReference>
<keyword evidence="9 16" id="KW-0276">Fatty acid metabolism</keyword>
<dbReference type="PROSITE" id="PS50975">
    <property type="entry name" value="ATP_GRASP"/>
    <property type="match status" value="1"/>
</dbReference>
<dbReference type="InterPro" id="IPR016185">
    <property type="entry name" value="PreATP-grasp_dom_sf"/>
</dbReference>
<dbReference type="PANTHER" id="PTHR48095">
    <property type="entry name" value="PYRUVATE CARBOXYLASE SUBUNIT A"/>
    <property type="match status" value="1"/>
</dbReference>
<dbReference type="FunFam" id="3.40.50.20:FF:000010">
    <property type="entry name" value="Propionyl-CoA carboxylase subunit alpha"/>
    <property type="match status" value="1"/>
</dbReference>
<keyword evidence="10 15" id="KW-0067">ATP-binding</keyword>
<dbReference type="NCBIfam" id="TIGR00514">
    <property type="entry name" value="accC"/>
    <property type="match status" value="1"/>
</dbReference>
<dbReference type="SMART" id="SM00878">
    <property type="entry name" value="Biotin_carb_C"/>
    <property type="match status" value="1"/>
</dbReference>
<evidence type="ECO:0000259" key="18">
    <source>
        <dbReference type="PROSITE" id="PS50979"/>
    </source>
</evidence>
<evidence type="ECO:0000256" key="7">
    <source>
        <dbReference type="ARBA" id="ARBA00022723"/>
    </source>
</evidence>
<feature type="domain" description="Biotin carboxylation" evidence="18">
    <location>
        <begin position="2"/>
        <end position="447"/>
    </location>
</feature>
<accession>A0A1B1N0H7</accession>
<keyword evidence="13 16" id="KW-0092">Biotin</keyword>
<dbReference type="UniPathway" id="UPA00655">
    <property type="reaction ID" value="UER00711"/>
</dbReference>
<dbReference type="NCBIfam" id="NF006367">
    <property type="entry name" value="PRK08591.1"/>
    <property type="match status" value="1"/>
</dbReference>
<dbReference type="SUPFAM" id="SSF52440">
    <property type="entry name" value="PreATP-grasp domain"/>
    <property type="match status" value="1"/>
</dbReference>
<dbReference type="InterPro" id="IPR005479">
    <property type="entry name" value="CPAse_ATP-bd"/>
</dbReference>
<reference evidence="19 20" key="1">
    <citation type="submission" date="2016-01" db="EMBL/GenBank/DDBJ databases">
        <title>Complete Genome Sequence of Paenibacillus yonginensis DCY84, a novel Plant Growth-Promoting Bacteria with Elicitation of Induced Systemic Resistance.</title>
        <authorList>
            <person name="Kim Y.J."/>
            <person name="Yang D.C."/>
            <person name="Sukweenadhi J."/>
        </authorList>
    </citation>
    <scope>NUCLEOTIDE SEQUENCE [LARGE SCALE GENOMIC DNA]</scope>
    <source>
        <strain evidence="19 20">DCY84</strain>
    </source>
</reference>
<comment type="catalytic activity">
    <reaction evidence="14 16">
        <text>N(6)-biotinyl-L-lysyl-[protein] + hydrogencarbonate + ATP = N(6)-carboxybiotinyl-L-lysyl-[protein] + ADP + phosphate + H(+)</text>
        <dbReference type="Rhea" id="RHEA:13501"/>
        <dbReference type="Rhea" id="RHEA-COMP:10505"/>
        <dbReference type="Rhea" id="RHEA-COMP:10506"/>
        <dbReference type="ChEBI" id="CHEBI:15378"/>
        <dbReference type="ChEBI" id="CHEBI:17544"/>
        <dbReference type="ChEBI" id="CHEBI:30616"/>
        <dbReference type="ChEBI" id="CHEBI:43474"/>
        <dbReference type="ChEBI" id="CHEBI:83144"/>
        <dbReference type="ChEBI" id="CHEBI:83145"/>
        <dbReference type="ChEBI" id="CHEBI:456216"/>
        <dbReference type="EC" id="6.3.4.14"/>
    </reaction>
</comment>
<dbReference type="EMBL" id="CP014167">
    <property type="protein sequence ID" value="ANS74933.1"/>
    <property type="molecule type" value="Genomic_DNA"/>
</dbReference>
<dbReference type="InterPro" id="IPR011764">
    <property type="entry name" value="Biotin_carboxylation_dom"/>
</dbReference>
<dbReference type="FunFam" id="3.30.470.20:FF:000028">
    <property type="entry name" value="Methylcrotonoyl-CoA carboxylase subunit alpha, mitochondrial"/>
    <property type="match status" value="1"/>
</dbReference>
<protein>
    <recommendedName>
        <fullName evidence="4 16">Biotin carboxylase</fullName>
        <ecNumber evidence="4 16">6.3.4.14</ecNumber>
    </recommendedName>
    <alternativeName>
        <fullName evidence="16">Acetyl-coenzyme A carboxylase biotin carboxylase subunit A</fullName>
    </alternativeName>
</protein>
<comment type="subunit">
    <text evidence="3 16">Acetyl-CoA carboxylase is a heterohexamer of biotin carboxyl carrier protein, biotin carboxylase and the two subunits of carboxyl transferase in a 2:2 complex.</text>
</comment>
<evidence type="ECO:0000256" key="2">
    <source>
        <dbReference type="ARBA" id="ARBA00004956"/>
    </source>
</evidence>
<evidence type="ECO:0000313" key="19">
    <source>
        <dbReference type="EMBL" id="ANS74933.1"/>
    </source>
</evidence>
<dbReference type="GO" id="GO:0046872">
    <property type="term" value="F:metal ion binding"/>
    <property type="evidence" value="ECO:0007669"/>
    <property type="project" value="UniProtKB-KW"/>
</dbReference>
<dbReference type="Pfam" id="PF02786">
    <property type="entry name" value="CPSase_L_D2"/>
    <property type="match status" value="1"/>
</dbReference>
<dbReference type="InterPro" id="IPR011054">
    <property type="entry name" value="Rudment_hybrid_motif"/>
</dbReference>
<keyword evidence="6 16" id="KW-0436">Ligase</keyword>
<evidence type="ECO:0000259" key="17">
    <source>
        <dbReference type="PROSITE" id="PS50975"/>
    </source>
</evidence>
<comment type="pathway">
    <text evidence="2 16">Lipid metabolism; malonyl-CoA biosynthesis; malonyl-CoA from acetyl-CoA: step 1/1.</text>
</comment>
<evidence type="ECO:0000256" key="10">
    <source>
        <dbReference type="ARBA" id="ARBA00022840"/>
    </source>
</evidence>
<evidence type="ECO:0000256" key="16">
    <source>
        <dbReference type="RuleBase" id="RU365063"/>
    </source>
</evidence>
<dbReference type="PANTHER" id="PTHR48095:SF2">
    <property type="entry name" value="BIOTIN CARBOXYLASE, CHLOROPLASTIC"/>
    <property type="match status" value="1"/>
</dbReference>
<dbReference type="EC" id="6.3.4.14" evidence="4 16"/>
<dbReference type="GO" id="GO:0005524">
    <property type="term" value="F:ATP binding"/>
    <property type="evidence" value="ECO:0007669"/>
    <property type="project" value="UniProtKB-UniRule"/>
</dbReference>
<evidence type="ECO:0000256" key="11">
    <source>
        <dbReference type="ARBA" id="ARBA00022842"/>
    </source>
</evidence>
<dbReference type="KEGG" id="pyg:AWM70_10255"/>
<evidence type="ECO:0000256" key="15">
    <source>
        <dbReference type="PROSITE-ProRule" id="PRU00409"/>
    </source>
</evidence>
<dbReference type="STRING" id="1462996.AWM70_10255"/>
<evidence type="ECO:0000256" key="8">
    <source>
        <dbReference type="ARBA" id="ARBA00022741"/>
    </source>
</evidence>
<dbReference type="Proteomes" id="UP000092573">
    <property type="component" value="Chromosome"/>
</dbReference>
<dbReference type="FunFam" id="3.30.1490.20:FF:000018">
    <property type="entry name" value="Biotin carboxylase"/>
    <property type="match status" value="1"/>
</dbReference>
<evidence type="ECO:0000256" key="12">
    <source>
        <dbReference type="ARBA" id="ARBA00023160"/>
    </source>
</evidence>
<gene>
    <name evidence="19" type="ORF">AWM70_10255</name>
</gene>
<dbReference type="GO" id="GO:0006633">
    <property type="term" value="P:fatty acid biosynthetic process"/>
    <property type="evidence" value="ECO:0007669"/>
    <property type="project" value="UniProtKB-KW"/>
</dbReference>
<evidence type="ECO:0000256" key="1">
    <source>
        <dbReference type="ARBA" id="ARBA00003761"/>
    </source>
</evidence>
<sequence length="447" mass="49012">MKFHKILIANRGEIAVRIIRACREMNISTVAVYSEADKDSLHVRLADEAYCIGPTLSKDSYLNFTNIMSVATLTECDAIHPGYGFLSENADFAEICDSCNITFIGPSADAISRMGDKSVAKQTMKDAGVPVIPGSEGIIEDLDEAVMIARDIGYPVIIKATAGGGGKGIRLAEDEASLIQQITTAQQEAQKAFGNAGVYLEKYLTGMKHVEIQIMADSHGNAVYLGERDCSVQRRRQKLVEESPCPVLSPEKRAEMGEAAVRAALAVDYCGAGTLEFLLGPDGQFYFMEMNTRIQVEHPVTEMVTGVDLIKEMISVAEGNRLSFKQEDIVLNGWSIECRINAENPDRGFLPSPGKIQFYLAPGGPGVRVDSGAYPGYTISPHYDSMIAKLIVWAPTREEAIAKMKRALAEFAVEGIHTTIPFHQKLLDHPVFVRGDFDIKFLEEHEV</sequence>
<dbReference type="SUPFAM" id="SSF51246">
    <property type="entry name" value="Rudiment single hybrid motif"/>
    <property type="match status" value="1"/>
</dbReference>
<evidence type="ECO:0000256" key="9">
    <source>
        <dbReference type="ARBA" id="ARBA00022832"/>
    </source>
</evidence>
<keyword evidence="7" id="KW-0479">Metal-binding</keyword>
<evidence type="ECO:0000313" key="20">
    <source>
        <dbReference type="Proteomes" id="UP000092573"/>
    </source>
</evidence>
<dbReference type="RefSeq" id="WP_068696080.1">
    <property type="nucleotide sequence ID" value="NZ_CP014167.1"/>
</dbReference>
<dbReference type="Gene3D" id="3.30.470.20">
    <property type="entry name" value="ATP-grasp fold, B domain"/>
    <property type="match status" value="1"/>
</dbReference>
<dbReference type="PROSITE" id="PS00867">
    <property type="entry name" value="CPSASE_2"/>
    <property type="match status" value="1"/>
</dbReference>
<comment type="function">
    <text evidence="1 16">This protein is a component of the acetyl coenzyme A carboxylase complex; first, biotin carboxylase catalyzes the carboxylation of the carrier protein and then the transcarboxylase transfers the carboxyl group to form malonyl-CoA.</text>
</comment>
<dbReference type="SMART" id="SM01209">
    <property type="entry name" value="GARS_A"/>
    <property type="match status" value="1"/>
</dbReference>
<dbReference type="InterPro" id="IPR005482">
    <property type="entry name" value="Biotin_COase_C"/>
</dbReference>
<dbReference type="Pfam" id="PF00289">
    <property type="entry name" value="Biotin_carb_N"/>
    <property type="match status" value="1"/>
</dbReference>
<name>A0A1B1N0H7_9BACL</name>
<proteinExistence type="predicted"/>
<evidence type="ECO:0000256" key="14">
    <source>
        <dbReference type="ARBA" id="ARBA00048600"/>
    </source>
</evidence>
<organism evidence="19 20">
    <name type="scientific">Paenibacillus yonginensis</name>
    <dbReference type="NCBI Taxonomy" id="1462996"/>
    <lineage>
        <taxon>Bacteria</taxon>
        <taxon>Bacillati</taxon>
        <taxon>Bacillota</taxon>
        <taxon>Bacilli</taxon>
        <taxon>Bacillales</taxon>
        <taxon>Paenibacillaceae</taxon>
        <taxon>Paenibacillus</taxon>
    </lineage>
</organism>
<keyword evidence="16" id="KW-0443">Lipid metabolism</keyword>
<keyword evidence="11" id="KW-0460">Magnesium</keyword>
<evidence type="ECO:0000256" key="5">
    <source>
        <dbReference type="ARBA" id="ARBA00022516"/>
    </source>
</evidence>
<dbReference type="InterPro" id="IPR004549">
    <property type="entry name" value="Acetyl_CoA_COase_biotin_COase"/>
</dbReference>
<dbReference type="GO" id="GO:2001295">
    <property type="term" value="P:malonyl-CoA biosynthetic process"/>
    <property type="evidence" value="ECO:0007669"/>
    <property type="project" value="UniProtKB-UniPathway"/>
</dbReference>
<dbReference type="InterPro" id="IPR005481">
    <property type="entry name" value="BC-like_N"/>
</dbReference>
<dbReference type="InterPro" id="IPR011761">
    <property type="entry name" value="ATP-grasp"/>
</dbReference>
<evidence type="ECO:0000256" key="4">
    <source>
        <dbReference type="ARBA" id="ARBA00013263"/>
    </source>
</evidence>
<evidence type="ECO:0000256" key="13">
    <source>
        <dbReference type="ARBA" id="ARBA00023267"/>
    </source>
</evidence>
<dbReference type="Pfam" id="PF02785">
    <property type="entry name" value="Biotin_carb_C"/>
    <property type="match status" value="1"/>
</dbReference>
<keyword evidence="8 15" id="KW-0547">Nucleotide-binding</keyword>
<dbReference type="InterPro" id="IPR051602">
    <property type="entry name" value="ACC_Biotin_Carboxylase"/>
</dbReference>